<protein>
    <submittedName>
        <fullName evidence="2">Uncharacterized protein</fullName>
    </submittedName>
</protein>
<accession>A0A212TFX2</accession>
<feature type="region of interest" description="Disordered" evidence="1">
    <location>
        <begin position="95"/>
        <end position="135"/>
    </location>
</feature>
<sequence length="175" mass="17941">MPTTLRPTVRATDCMRISTEGTSRLVSLTKSVCQPSQGYIAPTLMMLFVPPGATSTFPASSALPLVAAATGSAETRRRRSTSVSVKDAGKCTATTTAQGKSTGNNRSTCSTAGAPPVEPPITTTPRGGNGAATGRIPSVKGSAAVGFGRAAFTLRFTWRRHSINSGPFCAGAGFM</sequence>
<evidence type="ECO:0000256" key="1">
    <source>
        <dbReference type="SAM" id="MobiDB-lite"/>
    </source>
</evidence>
<keyword evidence="3" id="KW-1185">Reference proteome</keyword>
<dbReference type="AlphaFoldDB" id="A0A212TFX2"/>
<dbReference type="Proteomes" id="UP000198131">
    <property type="component" value="Unassembled WGS sequence"/>
</dbReference>
<dbReference type="EMBL" id="FYEW01000001">
    <property type="protein sequence ID" value="SNC64923.1"/>
    <property type="molecule type" value="Genomic_DNA"/>
</dbReference>
<organism evidence="2 3">
    <name type="scientific">Hymenobacter gelipurpurascens</name>
    <dbReference type="NCBI Taxonomy" id="89968"/>
    <lineage>
        <taxon>Bacteria</taxon>
        <taxon>Pseudomonadati</taxon>
        <taxon>Bacteroidota</taxon>
        <taxon>Cytophagia</taxon>
        <taxon>Cytophagales</taxon>
        <taxon>Hymenobacteraceae</taxon>
        <taxon>Hymenobacter</taxon>
    </lineage>
</organism>
<gene>
    <name evidence="2" type="ORF">SAMN06265337_1177</name>
</gene>
<name>A0A212TFX2_9BACT</name>
<feature type="compositionally biased region" description="Polar residues" evidence="1">
    <location>
        <begin position="95"/>
        <end position="111"/>
    </location>
</feature>
<proteinExistence type="predicted"/>
<evidence type="ECO:0000313" key="3">
    <source>
        <dbReference type="Proteomes" id="UP000198131"/>
    </source>
</evidence>
<reference evidence="3" key="1">
    <citation type="submission" date="2017-06" db="EMBL/GenBank/DDBJ databases">
        <authorList>
            <person name="Varghese N."/>
            <person name="Submissions S."/>
        </authorList>
    </citation>
    <scope>NUCLEOTIDE SEQUENCE [LARGE SCALE GENOMIC DNA]</scope>
    <source>
        <strain evidence="3">DSM 11116</strain>
    </source>
</reference>
<evidence type="ECO:0000313" key="2">
    <source>
        <dbReference type="EMBL" id="SNC64923.1"/>
    </source>
</evidence>